<evidence type="ECO:0000256" key="5">
    <source>
        <dbReference type="ARBA" id="ARBA00023033"/>
    </source>
</evidence>
<gene>
    <name evidence="9" type="ORF">CTAM01_14203</name>
</gene>
<organism evidence="9 10">
    <name type="scientific">Colletotrichum tamarilloi</name>
    <dbReference type="NCBI Taxonomy" id="1209934"/>
    <lineage>
        <taxon>Eukaryota</taxon>
        <taxon>Fungi</taxon>
        <taxon>Dikarya</taxon>
        <taxon>Ascomycota</taxon>
        <taxon>Pezizomycotina</taxon>
        <taxon>Sordariomycetes</taxon>
        <taxon>Hypocreomycetidae</taxon>
        <taxon>Glomerellales</taxon>
        <taxon>Glomerellaceae</taxon>
        <taxon>Colletotrichum</taxon>
        <taxon>Colletotrichum acutatum species complex</taxon>
    </lineage>
</organism>
<keyword evidence="2 6" id="KW-0479">Metal-binding</keyword>
<keyword evidence="5 6" id="KW-0503">Monooxygenase</keyword>
<dbReference type="PRINTS" id="PR00463">
    <property type="entry name" value="EP450I"/>
</dbReference>
<evidence type="ECO:0000256" key="4">
    <source>
        <dbReference type="ARBA" id="ARBA00023004"/>
    </source>
</evidence>
<dbReference type="Gene3D" id="1.10.630.10">
    <property type="entry name" value="Cytochrome P450"/>
    <property type="match status" value="1"/>
</dbReference>
<feature type="region of interest" description="Disordered" evidence="7">
    <location>
        <begin position="432"/>
        <end position="461"/>
    </location>
</feature>
<keyword evidence="3 6" id="KW-0560">Oxidoreductase</keyword>
<feature type="transmembrane region" description="Helical" evidence="8">
    <location>
        <begin position="25"/>
        <end position="42"/>
    </location>
</feature>
<feature type="compositionally biased region" description="Basic and acidic residues" evidence="7">
    <location>
        <begin position="432"/>
        <end position="447"/>
    </location>
</feature>
<keyword evidence="4 6" id="KW-0408">Iron</keyword>
<evidence type="ECO:0000256" key="8">
    <source>
        <dbReference type="SAM" id="Phobius"/>
    </source>
</evidence>
<dbReference type="InterPro" id="IPR050364">
    <property type="entry name" value="Cytochrome_P450_fung"/>
</dbReference>
<dbReference type="InterPro" id="IPR001128">
    <property type="entry name" value="Cyt_P450"/>
</dbReference>
<dbReference type="PANTHER" id="PTHR46300">
    <property type="entry name" value="P450, PUTATIVE (EUROFUNG)-RELATED-RELATED"/>
    <property type="match status" value="1"/>
</dbReference>
<protein>
    <recommendedName>
        <fullName evidence="11">Cytochrome P450</fullName>
    </recommendedName>
</protein>
<dbReference type="SUPFAM" id="SSF48264">
    <property type="entry name" value="Cytochrome P450"/>
    <property type="match status" value="1"/>
</dbReference>
<dbReference type="PROSITE" id="PS00086">
    <property type="entry name" value="CYTOCHROME_P450"/>
    <property type="match status" value="1"/>
</dbReference>
<dbReference type="InterPro" id="IPR017972">
    <property type="entry name" value="Cyt_P450_CS"/>
</dbReference>
<evidence type="ECO:0000256" key="6">
    <source>
        <dbReference type="RuleBase" id="RU000461"/>
    </source>
</evidence>
<proteinExistence type="inferred from homology"/>
<keyword evidence="8" id="KW-0812">Transmembrane</keyword>
<keyword evidence="6" id="KW-0349">Heme</keyword>
<keyword evidence="8" id="KW-0472">Membrane</keyword>
<evidence type="ECO:0000313" key="9">
    <source>
        <dbReference type="EMBL" id="KAK1480918.1"/>
    </source>
</evidence>
<dbReference type="EMBL" id="MLFU01000115">
    <property type="protein sequence ID" value="KAK1480918.1"/>
    <property type="molecule type" value="Genomic_DNA"/>
</dbReference>
<dbReference type="PANTHER" id="PTHR46300:SF2">
    <property type="entry name" value="CYTOCHROME P450 MONOOXYGENASE ALNH-RELATED"/>
    <property type="match status" value="1"/>
</dbReference>
<evidence type="ECO:0000256" key="2">
    <source>
        <dbReference type="ARBA" id="ARBA00022723"/>
    </source>
</evidence>
<accession>A0ABQ9QQ07</accession>
<keyword evidence="10" id="KW-1185">Reference proteome</keyword>
<dbReference type="Pfam" id="PF00067">
    <property type="entry name" value="p450"/>
    <property type="match status" value="1"/>
</dbReference>
<evidence type="ECO:0000256" key="1">
    <source>
        <dbReference type="ARBA" id="ARBA00010617"/>
    </source>
</evidence>
<dbReference type="InterPro" id="IPR036396">
    <property type="entry name" value="Cyt_P450_sf"/>
</dbReference>
<feature type="compositionally biased region" description="Polar residues" evidence="7">
    <location>
        <begin position="448"/>
        <end position="460"/>
    </location>
</feature>
<comment type="caution">
    <text evidence="9">The sequence shown here is derived from an EMBL/GenBank/DDBJ whole genome shotgun (WGS) entry which is preliminary data.</text>
</comment>
<comment type="similarity">
    <text evidence="1 6">Belongs to the cytochrome P450 family.</text>
</comment>
<sequence>MGYFAINAIQAISSRIVNAVTSNPTVFLIYAILTTTLALFLWTKTRRQTNGLPLPPQPPSKPILGHLTDLIRENQARRWHLKLEGWVREYGAIFGVRTGYIVDYYINSDVLVKELFDKRSAVTADRPVWIMSNEILNNGFNTLFLDASDPTWKNQRKVIQQLLTSPQQAGKIVPFLEYETMRFLRDNVLEPSGGLSGLQLLRGIERYTYSAFAMVIMGMDVPDADDSVIDFLQESEYQIINTFPGTNIIDLAPSLGKLPLFLKPWERHGRARYRRDLSWGMKRVKIVEEAIARGDSSFEGTFLGSALADESLKGMSCKEELAILSSALIVASADTSRMTTWSFVEAMLQFPEAQARAQAEIDKAVGDRPPTYEDYARIPYIRMLLKEVWRWRPPVALGHPHITSREVEVGGYRLPKGARIHLNAYAISRDPARHEDPDRFWPERFENDGTTTMESINAQDPTKRDHFAFGAGRRVCPGYTVAERSAVVTMMRILWAFKILPAEGAKTPLEFADYADSLPGNPGKNMPVRFQCRSEERKRVILKAFEEMESGRGKKYLDRLLQPDKMKISIAAPVLPFMTGVTADSAPDGALLAQRQIYPACAPCNNGREPLFPIEANWSGYALRCNNFGPIPPPYTGCCDSVVESL</sequence>
<evidence type="ECO:0000313" key="10">
    <source>
        <dbReference type="Proteomes" id="UP001227543"/>
    </source>
</evidence>
<name>A0ABQ9QQ07_9PEZI</name>
<evidence type="ECO:0008006" key="11">
    <source>
        <dbReference type="Google" id="ProtNLM"/>
    </source>
</evidence>
<keyword evidence="8" id="KW-1133">Transmembrane helix</keyword>
<dbReference type="RefSeq" id="XP_060375261.1">
    <property type="nucleotide sequence ID" value="XM_060530204.1"/>
</dbReference>
<dbReference type="GeneID" id="85414442"/>
<evidence type="ECO:0000256" key="7">
    <source>
        <dbReference type="SAM" id="MobiDB-lite"/>
    </source>
</evidence>
<evidence type="ECO:0000256" key="3">
    <source>
        <dbReference type="ARBA" id="ARBA00023002"/>
    </source>
</evidence>
<reference evidence="9 10" key="1">
    <citation type="submission" date="2016-10" db="EMBL/GenBank/DDBJ databases">
        <title>The genome sequence of Colletotrichum fioriniae PJ7.</title>
        <authorList>
            <person name="Baroncelli R."/>
        </authorList>
    </citation>
    <scope>NUCLEOTIDE SEQUENCE [LARGE SCALE GENOMIC DNA]</scope>
    <source>
        <strain evidence="9 10">Tom-12</strain>
    </source>
</reference>
<dbReference type="Proteomes" id="UP001227543">
    <property type="component" value="Unassembled WGS sequence"/>
</dbReference>
<dbReference type="InterPro" id="IPR002401">
    <property type="entry name" value="Cyt_P450_E_grp-I"/>
</dbReference>